<evidence type="ECO:0000313" key="6">
    <source>
        <dbReference type="WBParaSite" id="MBELARI_LOCUS2195"/>
    </source>
</evidence>
<dbReference type="WBParaSite" id="MBELARI_LOCUS18803">
    <property type="protein sequence ID" value="MBELARI_LOCUS18803"/>
    <property type="gene ID" value="MBELARI_LOCUS18803"/>
</dbReference>
<keyword evidence="4" id="KW-1185">Reference proteome</keyword>
<feature type="region of interest" description="Disordered" evidence="1">
    <location>
        <begin position="232"/>
        <end position="264"/>
    </location>
</feature>
<feature type="signal peptide" evidence="3">
    <location>
        <begin position="1"/>
        <end position="23"/>
    </location>
</feature>
<keyword evidence="2" id="KW-0812">Transmembrane</keyword>
<accession>A0AAF3EXA4</accession>
<evidence type="ECO:0000256" key="3">
    <source>
        <dbReference type="SAM" id="SignalP"/>
    </source>
</evidence>
<protein>
    <submittedName>
        <fullName evidence="5 6">Uncharacterized protein</fullName>
    </submittedName>
</protein>
<sequence length="264" mass="29820">MQIATNQLNVTKILLFFFQFVFGRQCPDGSIQEDCDRYKCDTGPGIHHAPTEYFSRPGRSVFSHPCRCLPDWNAIFCNQTQALFSLPPNSHINVPTVCICRKFTDSSNCQQFITRCFKRKNGCDCCFNQPDEYCNHVKCSDGKPDFEGSNTTCVCHSNPVDYPMHICGLGQNQISTSKFYRQFEGSKSFFSMNGYSVSSNLAVLLIISTLIIVCVLAVVMVINGQRKQKMARERREEAQHGASDTLETLLPQKKSNNNENSFLS</sequence>
<keyword evidence="3" id="KW-0732">Signal</keyword>
<evidence type="ECO:0000256" key="2">
    <source>
        <dbReference type="SAM" id="Phobius"/>
    </source>
</evidence>
<reference evidence="5 6" key="1">
    <citation type="submission" date="2024-02" db="UniProtKB">
        <authorList>
            <consortium name="WormBaseParasite"/>
        </authorList>
    </citation>
    <scope>IDENTIFICATION</scope>
</reference>
<feature type="compositionally biased region" description="Polar residues" evidence="1">
    <location>
        <begin position="253"/>
        <end position="264"/>
    </location>
</feature>
<feature type="transmembrane region" description="Helical" evidence="2">
    <location>
        <begin position="201"/>
        <end position="222"/>
    </location>
</feature>
<evidence type="ECO:0000313" key="4">
    <source>
        <dbReference type="Proteomes" id="UP000887575"/>
    </source>
</evidence>
<evidence type="ECO:0000256" key="1">
    <source>
        <dbReference type="SAM" id="MobiDB-lite"/>
    </source>
</evidence>
<organism evidence="4 5">
    <name type="scientific">Mesorhabditis belari</name>
    <dbReference type="NCBI Taxonomy" id="2138241"/>
    <lineage>
        <taxon>Eukaryota</taxon>
        <taxon>Metazoa</taxon>
        <taxon>Ecdysozoa</taxon>
        <taxon>Nematoda</taxon>
        <taxon>Chromadorea</taxon>
        <taxon>Rhabditida</taxon>
        <taxon>Rhabditina</taxon>
        <taxon>Rhabditomorpha</taxon>
        <taxon>Rhabditoidea</taxon>
        <taxon>Rhabditidae</taxon>
        <taxon>Mesorhabditinae</taxon>
        <taxon>Mesorhabditis</taxon>
    </lineage>
</organism>
<keyword evidence="2" id="KW-1133">Transmembrane helix</keyword>
<name>A0AAF3EXA4_9BILA</name>
<keyword evidence="2" id="KW-0472">Membrane</keyword>
<evidence type="ECO:0000313" key="5">
    <source>
        <dbReference type="WBParaSite" id="MBELARI_LOCUS18803"/>
    </source>
</evidence>
<dbReference type="Proteomes" id="UP000887575">
    <property type="component" value="Unassembled WGS sequence"/>
</dbReference>
<dbReference type="WBParaSite" id="MBELARI_LOCUS2195">
    <property type="protein sequence ID" value="MBELARI_LOCUS2195"/>
    <property type="gene ID" value="MBELARI_LOCUS2195"/>
</dbReference>
<proteinExistence type="predicted"/>
<feature type="chain" id="PRO_5041894075" evidence="3">
    <location>
        <begin position="24"/>
        <end position="264"/>
    </location>
</feature>
<dbReference type="AlphaFoldDB" id="A0AAF3EXA4"/>